<dbReference type="GO" id="GO:0008375">
    <property type="term" value="F:acetylglucosaminyltransferase activity"/>
    <property type="evidence" value="ECO:0000318"/>
    <property type="project" value="GO_Central"/>
</dbReference>
<organism evidence="3 4">
    <name type="scientific">Nematostella vectensis</name>
    <name type="common">Starlet sea anemone</name>
    <dbReference type="NCBI Taxonomy" id="45351"/>
    <lineage>
        <taxon>Eukaryota</taxon>
        <taxon>Metazoa</taxon>
        <taxon>Cnidaria</taxon>
        <taxon>Anthozoa</taxon>
        <taxon>Hexacorallia</taxon>
        <taxon>Actiniaria</taxon>
        <taxon>Edwardsiidae</taxon>
        <taxon>Nematostella</taxon>
    </lineage>
</organism>
<feature type="transmembrane region" description="Helical" evidence="1">
    <location>
        <begin position="6"/>
        <end position="28"/>
    </location>
</feature>
<gene>
    <name evidence="3" type="ORF">NEMVEDRAFT_v1g247468</name>
</gene>
<evidence type="ECO:0000313" key="4">
    <source>
        <dbReference type="Proteomes" id="UP000001593"/>
    </source>
</evidence>
<evidence type="ECO:0000259" key="2">
    <source>
        <dbReference type="Pfam" id="PF04666"/>
    </source>
</evidence>
<dbReference type="AlphaFoldDB" id="A7SUE5"/>
<dbReference type="InterPro" id="IPR057279">
    <property type="entry name" value="MGAT4"/>
</dbReference>
<keyword evidence="4" id="KW-1185">Reference proteome</keyword>
<dbReference type="OMA" id="KEMSEFA"/>
<dbReference type="Pfam" id="PF04666">
    <property type="entry name" value="MGAT4_cons"/>
    <property type="match status" value="1"/>
</dbReference>
<accession>A7SUE5</accession>
<dbReference type="InParanoid" id="A7SUE5"/>
<evidence type="ECO:0000256" key="1">
    <source>
        <dbReference type="SAM" id="Phobius"/>
    </source>
</evidence>
<proteinExistence type="predicted"/>
<dbReference type="Proteomes" id="UP000001593">
    <property type="component" value="Unassembled WGS sequence"/>
</dbReference>
<keyword evidence="1" id="KW-0812">Transmembrane</keyword>
<keyword evidence="1" id="KW-1133">Transmembrane helix</keyword>
<dbReference type="PANTHER" id="PTHR12062">
    <property type="entry name" value="N-ACETYLGLUCOSAMINYLTRANSFERASE VI"/>
    <property type="match status" value="1"/>
</dbReference>
<dbReference type="GO" id="GO:0006487">
    <property type="term" value="P:protein N-linked glycosylation"/>
    <property type="evidence" value="ECO:0000318"/>
    <property type="project" value="GO_Central"/>
</dbReference>
<dbReference type="InterPro" id="IPR006759">
    <property type="entry name" value="Glyco_transf_54"/>
</dbReference>
<keyword evidence="1" id="KW-0472">Membrane</keyword>
<protein>
    <recommendedName>
        <fullName evidence="2">MGAT4 conserved region domain-containing protein</fullName>
    </recommendedName>
</protein>
<evidence type="ECO:0000313" key="3">
    <source>
        <dbReference type="EMBL" id="EDO32662.1"/>
    </source>
</evidence>
<name>A7SUE5_NEMVE</name>
<dbReference type="PANTHER" id="PTHR12062:SF0">
    <property type="entry name" value="ALPHA-1,3-MANNOSYL-GLYCOPROTEIN 4-BETA-N-ACETYLGLUCOSAMINYLTRANSFERASE B"/>
    <property type="match status" value="1"/>
</dbReference>
<dbReference type="PhylomeDB" id="A7SUE5"/>
<dbReference type="HOGENOM" id="CLU_695035_0_0_1"/>
<dbReference type="EMBL" id="DS469812">
    <property type="protein sequence ID" value="EDO32662.1"/>
    <property type="molecule type" value="Genomic_DNA"/>
</dbReference>
<reference evidence="3 4" key="1">
    <citation type="journal article" date="2007" name="Science">
        <title>Sea anemone genome reveals ancestral eumetazoan gene repertoire and genomic organization.</title>
        <authorList>
            <person name="Putnam N.H."/>
            <person name="Srivastava M."/>
            <person name="Hellsten U."/>
            <person name="Dirks B."/>
            <person name="Chapman J."/>
            <person name="Salamov A."/>
            <person name="Terry A."/>
            <person name="Shapiro H."/>
            <person name="Lindquist E."/>
            <person name="Kapitonov V.V."/>
            <person name="Jurka J."/>
            <person name="Genikhovich G."/>
            <person name="Grigoriev I.V."/>
            <person name="Lucas S.M."/>
            <person name="Steele R.E."/>
            <person name="Finnerty J.R."/>
            <person name="Technau U."/>
            <person name="Martindale M.Q."/>
            <person name="Rokhsar D.S."/>
        </authorList>
    </citation>
    <scope>NUCLEOTIDE SEQUENCE [LARGE SCALE GENOMIC DNA]</scope>
    <source>
        <strain evidence="4">CH2 X CH6</strain>
    </source>
</reference>
<sequence length="397" mass="44740">MKGDSALLLIVLGLALANLWVMFFNVFLTIGIPSWQGRTDELRRTLKSLFSHVTPEDTKNLLVVVSVETTNKQKIIELLTNEFNSQLENGLLQVVSPTSEYLKVLAKPKSLGLKNFGTGITPEFLTDVRAFNTHFIFLLEYCHRQSEFVMNLSDEVVTLKRFLPTIWEESETLIQDRTKHAITFGQQAKFISTGRLFLSTPTVKEMSEFASIFGPNILPYDVIEGYRSLRISRGEIVQSKSALFADLPKIQSDRPPAELSTSLGSATPKNGVEMMYTNDPGFFWSVKPKSKDYIKVTLKKSVRLKRVRLATGTPYFGDYAHELSVKLCPEAKRDSTCDEKGCKEIMKLGDPVVDISGLEKTLGFPVKCVKLDFENDVDHWVIFRDMGIWIASNTTST</sequence>
<feature type="domain" description="MGAT4 conserved region" evidence="2">
    <location>
        <begin position="26"/>
        <end position="185"/>
    </location>
</feature>